<name>A0A2A6LYW8_RHIFR</name>
<dbReference type="AlphaFoldDB" id="A0A2A6LYW8"/>
<sequence length="160" mass="18403">MLAKGASLSSKEYALMKFNILSMALHPEMGERIDDAYVYAWDSDVYPIFHDGAPWHEAFEEDFRVSKEMMSELAKRLDEAWDGGQGTTPTFYELEGTYGARHGGTEWDRSALIGAMRYMALSKGRFDRKFFEQVTRSAGAPSEANHFADPFNRERDIYFW</sequence>
<protein>
    <submittedName>
        <fullName evidence="1">Uncharacterized protein</fullName>
    </submittedName>
</protein>
<reference evidence="1 2" key="1">
    <citation type="submission" date="2017-09" db="EMBL/GenBank/DDBJ databases">
        <title>Comparative genomics of rhizobia isolated from Phaseolus vulgaris in China.</title>
        <authorList>
            <person name="Tong W."/>
        </authorList>
    </citation>
    <scope>NUCLEOTIDE SEQUENCE [LARGE SCALE GENOMIC DNA]</scope>
    <source>
        <strain evidence="1 2">PCH1</strain>
    </source>
</reference>
<proteinExistence type="predicted"/>
<accession>A0A2A6LYW8</accession>
<dbReference type="Proteomes" id="UP000220353">
    <property type="component" value="Unassembled WGS sequence"/>
</dbReference>
<dbReference type="EMBL" id="NWTC01000008">
    <property type="protein sequence ID" value="PDT47537.1"/>
    <property type="molecule type" value="Genomic_DNA"/>
</dbReference>
<evidence type="ECO:0000313" key="1">
    <source>
        <dbReference type="EMBL" id="PDT47537.1"/>
    </source>
</evidence>
<evidence type="ECO:0000313" key="2">
    <source>
        <dbReference type="Proteomes" id="UP000220353"/>
    </source>
</evidence>
<comment type="caution">
    <text evidence="1">The sequence shown here is derived from an EMBL/GenBank/DDBJ whole genome shotgun (WGS) entry which is preliminary data.</text>
</comment>
<organism evidence="1 2">
    <name type="scientific">Rhizobium fredii</name>
    <name type="common">Sinorhizobium fredii</name>
    <dbReference type="NCBI Taxonomy" id="380"/>
    <lineage>
        <taxon>Bacteria</taxon>
        <taxon>Pseudomonadati</taxon>
        <taxon>Pseudomonadota</taxon>
        <taxon>Alphaproteobacteria</taxon>
        <taxon>Hyphomicrobiales</taxon>
        <taxon>Rhizobiaceae</taxon>
        <taxon>Sinorhizobium/Ensifer group</taxon>
        <taxon>Sinorhizobium</taxon>
    </lineage>
</organism>
<gene>
    <name evidence="1" type="ORF">CO661_12475</name>
</gene>